<accession>A0A4P7XEF4</accession>
<dbReference type="KEGG" id="hmi:soil367_04835"/>
<dbReference type="EMBL" id="CP031093">
    <property type="protein sequence ID" value="QCF25309.1"/>
    <property type="molecule type" value="Genomic_DNA"/>
</dbReference>
<evidence type="ECO:0000313" key="3">
    <source>
        <dbReference type="Proteomes" id="UP000298049"/>
    </source>
</evidence>
<proteinExistence type="predicted"/>
<gene>
    <name evidence="2" type="ORF">soil367_04835</name>
</gene>
<dbReference type="Proteomes" id="UP000298049">
    <property type="component" value="Chromosome"/>
</dbReference>
<organism evidence="2 3">
    <name type="scientific">Hydrocarboniclastica marina</name>
    <dbReference type="NCBI Taxonomy" id="2259620"/>
    <lineage>
        <taxon>Bacteria</taxon>
        <taxon>Pseudomonadati</taxon>
        <taxon>Pseudomonadota</taxon>
        <taxon>Gammaproteobacteria</taxon>
        <taxon>Alteromonadales</taxon>
        <taxon>Alteromonadaceae</taxon>
        <taxon>Hydrocarboniclastica</taxon>
    </lineage>
</organism>
<evidence type="ECO:0000313" key="2">
    <source>
        <dbReference type="EMBL" id="QCF25309.1"/>
    </source>
</evidence>
<keyword evidence="3" id="KW-1185">Reference proteome</keyword>
<evidence type="ECO:0000256" key="1">
    <source>
        <dbReference type="SAM" id="MobiDB-lite"/>
    </source>
</evidence>
<dbReference type="AlphaFoldDB" id="A0A4P7XEF4"/>
<protein>
    <submittedName>
        <fullName evidence="2">Uncharacterized protein</fullName>
    </submittedName>
</protein>
<sequence length="92" mass="10220">MPADNAGTFAEARQKRQPQLPEPAQGRPDSPDTQDSYSFDRPVEMRARAARLEWDDSGSLPRYMQQALSTYQAVAGTREAPEVEVVGLDLQV</sequence>
<feature type="region of interest" description="Disordered" evidence="1">
    <location>
        <begin position="1"/>
        <end position="42"/>
    </location>
</feature>
<name>A0A4P7XEF4_9ALTE</name>
<reference evidence="2 3" key="1">
    <citation type="submission" date="2018-07" db="EMBL/GenBank/DDBJ databases">
        <title>Marsedoiliclastica nanhaica gen. nov. sp. nov., a novel marine hydrocarbonoclastic bacterium isolated from an in-situ enriched hydrocarbon-degrading consortium in deep-sea sediment.</title>
        <authorList>
            <person name="Dong C."/>
            <person name="Ma T."/>
            <person name="Liu R."/>
            <person name="Shao Z."/>
        </authorList>
    </citation>
    <scope>NUCLEOTIDE SEQUENCE [LARGE SCALE GENOMIC DNA]</scope>
    <source>
        <strain evidence="3">soil36-7</strain>
    </source>
</reference>